<reference evidence="1 2" key="1">
    <citation type="submission" date="2016-03" db="EMBL/GenBank/DDBJ databases">
        <title>How can Kluyveromyces marxianus grow so fast - potential evolutionary course in Saccharomyces Complex revealed by comparative genomics.</title>
        <authorList>
            <person name="Mo W."/>
            <person name="Lu W."/>
            <person name="Yang X."/>
            <person name="Qi J."/>
            <person name="Lv H."/>
        </authorList>
    </citation>
    <scope>NUCLEOTIDE SEQUENCE [LARGE SCALE GENOMIC DNA]</scope>
    <source>
        <strain evidence="1 2">FIM1</strain>
    </source>
</reference>
<protein>
    <submittedName>
        <fullName evidence="1">Uncharacterized protein</fullName>
    </submittedName>
</protein>
<gene>
    <name evidence="1" type="ORF">FIM1_1829</name>
</gene>
<accession>A0ABX6EVN4</accession>
<organism evidence="1 2">
    <name type="scientific">Kluyveromyces marxianus</name>
    <name type="common">Yeast</name>
    <name type="synonym">Candida kefyr</name>
    <dbReference type="NCBI Taxonomy" id="4911"/>
    <lineage>
        <taxon>Eukaryota</taxon>
        <taxon>Fungi</taxon>
        <taxon>Dikarya</taxon>
        <taxon>Ascomycota</taxon>
        <taxon>Saccharomycotina</taxon>
        <taxon>Saccharomycetes</taxon>
        <taxon>Saccharomycetales</taxon>
        <taxon>Saccharomycetaceae</taxon>
        <taxon>Kluyveromyces</taxon>
    </lineage>
</organism>
<evidence type="ECO:0000313" key="2">
    <source>
        <dbReference type="Proteomes" id="UP000422736"/>
    </source>
</evidence>
<dbReference type="EMBL" id="CP015056">
    <property type="protein sequence ID" value="QGN15142.1"/>
    <property type="molecule type" value="Genomic_DNA"/>
</dbReference>
<sequence length="539" mass="61446">MNLPIEVLDRVVTSGLDSFESLMAWSQIGVHFRSVVRKKLGILAIIDSDKHASRASPAPLNYDLVSDESNTMCVFSDTFDFGNVSEFLGRFDNILVVVMSDRFYSDPLATTLGELSKGLSGMGQEKNICLIYKTYVNFLSKFYFRELCHCSALLRLCELHILANSSGAFDREEVDMFDVDTIFENTYLHNVEIVYTLNLRRGRKVMAPKLRTLKHLQVEDNSGIVESLKYCPLLSNIDQYQLPPGRTVILPPCDHLVIANYNTNVVRDLVDGSHVRESLTIKPSLLSSEPKFMNIKCPSIVSLYLEFNTNILGNVKFIDCFFGNLKSYKAPISTDWEDLVYSKSVYIDTIGFTVSSILSLQNLCEIPFSLNKLILYSSDVELQVTELQPVQLETVSSYKQIIQDLKRIEFHLHSIWDCVVFQHNILPFLVEDTELFVEIDRYSIANEILKARMKDSTLSQLAILQLNWNQSKLVFRIPKLKAFQIYSNAQQQQFHESRGRSSSMNGDTLSLLHPLVHTTENAFANRSQIDIIDFIDMNT</sequence>
<keyword evidence="2" id="KW-1185">Reference proteome</keyword>
<dbReference type="Proteomes" id="UP000422736">
    <property type="component" value="Chromosome 3"/>
</dbReference>
<name>A0ABX6EVN4_KLUMA</name>
<evidence type="ECO:0000313" key="1">
    <source>
        <dbReference type="EMBL" id="QGN15142.1"/>
    </source>
</evidence>
<proteinExistence type="predicted"/>